<protein>
    <submittedName>
        <fullName evidence="1">Uncharacterized protein</fullName>
    </submittedName>
</protein>
<dbReference type="KEGG" id="pfy:PFICI_13807"/>
<organism evidence="1 2">
    <name type="scientific">Pestalotiopsis fici (strain W106-1 / CGMCC3.15140)</name>
    <dbReference type="NCBI Taxonomy" id="1229662"/>
    <lineage>
        <taxon>Eukaryota</taxon>
        <taxon>Fungi</taxon>
        <taxon>Dikarya</taxon>
        <taxon>Ascomycota</taxon>
        <taxon>Pezizomycotina</taxon>
        <taxon>Sordariomycetes</taxon>
        <taxon>Xylariomycetidae</taxon>
        <taxon>Amphisphaeriales</taxon>
        <taxon>Sporocadaceae</taxon>
        <taxon>Pestalotiopsis</taxon>
    </lineage>
</organism>
<dbReference type="RefSeq" id="XP_007840579.1">
    <property type="nucleotide sequence ID" value="XM_007842388.1"/>
</dbReference>
<name>W3WMA0_PESFW</name>
<evidence type="ECO:0000313" key="1">
    <source>
        <dbReference type="EMBL" id="ETS73941.1"/>
    </source>
</evidence>
<dbReference type="InParanoid" id="W3WMA0"/>
<proteinExistence type="predicted"/>
<dbReference type="EMBL" id="KI912120">
    <property type="protein sequence ID" value="ETS73941.1"/>
    <property type="molecule type" value="Genomic_DNA"/>
</dbReference>
<evidence type="ECO:0000313" key="2">
    <source>
        <dbReference type="Proteomes" id="UP000030651"/>
    </source>
</evidence>
<sequence>MYSREDTIDAILRCYLAVVNQAYLDDSALIIPPVDGWSDINIEGKDDVVLDLLRHLPYLRSDNRSQQLLLHWETIPICYTDGRGEQEPWPLPPSCVFLAHSVDREGINLILDTSKGTITPYCHTGSDFTLPEEEYEALPYSERWRGYRTFPIEEFFDNWTQRYNRLVWMLVPNAIGQPTTGTFYSRAETTSQEEKILKDAIWVVPSYDEDRDCQNESVFDREHRLERTRRRQHTATLFEIYISYGWFGKFDKENCRTHLVECEKRKWAEDLRIMDENNPDT</sequence>
<accession>W3WMA0</accession>
<gene>
    <name evidence="1" type="ORF">PFICI_13807</name>
</gene>
<dbReference type="AlphaFoldDB" id="W3WMA0"/>
<keyword evidence="2" id="KW-1185">Reference proteome</keyword>
<dbReference type="OrthoDB" id="5343383at2759"/>
<reference evidence="2" key="1">
    <citation type="journal article" date="2015" name="BMC Genomics">
        <title>Genomic and transcriptomic analysis of the endophytic fungus Pestalotiopsis fici reveals its lifestyle and high potential for synthesis of natural products.</title>
        <authorList>
            <person name="Wang X."/>
            <person name="Zhang X."/>
            <person name="Liu L."/>
            <person name="Xiang M."/>
            <person name="Wang W."/>
            <person name="Sun X."/>
            <person name="Che Y."/>
            <person name="Guo L."/>
            <person name="Liu G."/>
            <person name="Guo L."/>
            <person name="Wang C."/>
            <person name="Yin W.B."/>
            <person name="Stadler M."/>
            <person name="Zhang X."/>
            <person name="Liu X."/>
        </authorList>
    </citation>
    <scope>NUCLEOTIDE SEQUENCE [LARGE SCALE GENOMIC DNA]</scope>
    <source>
        <strain evidence="2">W106-1 / CGMCC3.15140</strain>
    </source>
</reference>
<dbReference type="OMA" id="ETIPICY"/>
<dbReference type="GeneID" id="19278820"/>
<dbReference type="HOGENOM" id="CLU_054614_1_0_1"/>
<dbReference type="Proteomes" id="UP000030651">
    <property type="component" value="Unassembled WGS sequence"/>
</dbReference>
<dbReference type="eggNOG" id="ENOG502SRWU">
    <property type="taxonomic scope" value="Eukaryota"/>
</dbReference>